<evidence type="ECO:0000313" key="7">
    <source>
        <dbReference type="EMBL" id="AFZ22092.1"/>
    </source>
</evidence>
<keyword evidence="8" id="KW-1185">Reference proteome</keyword>
<feature type="domain" description="N-acetyltransferase" evidence="6">
    <location>
        <begin position="1"/>
        <end position="159"/>
    </location>
</feature>
<protein>
    <submittedName>
        <fullName evidence="7">Putative acetyltransferase</fullName>
    </submittedName>
</protein>
<organism evidence="7 8">
    <name type="scientific">Allocoleopsis franciscana PCC 7113</name>
    <dbReference type="NCBI Taxonomy" id="1173027"/>
    <lineage>
        <taxon>Bacteria</taxon>
        <taxon>Bacillati</taxon>
        <taxon>Cyanobacteriota</taxon>
        <taxon>Cyanophyceae</taxon>
        <taxon>Coleofasciculales</taxon>
        <taxon>Coleofasciculaceae</taxon>
        <taxon>Allocoleopsis</taxon>
        <taxon>Allocoleopsis franciscana</taxon>
    </lineage>
</organism>
<dbReference type="Proteomes" id="UP000010471">
    <property type="component" value="Plasmid pMIC7113.02"/>
</dbReference>
<dbReference type="AlphaFoldDB" id="K9WRD4"/>
<evidence type="ECO:0000256" key="4">
    <source>
        <dbReference type="ARBA" id="ARBA00023315"/>
    </source>
</evidence>
<keyword evidence="2" id="KW-1277">Toxin-antitoxin system</keyword>
<dbReference type="KEGG" id="mic:Mic7113_6514"/>
<evidence type="ECO:0000259" key="6">
    <source>
        <dbReference type="PROSITE" id="PS51186"/>
    </source>
</evidence>
<dbReference type="PROSITE" id="PS51186">
    <property type="entry name" value="GNAT"/>
    <property type="match status" value="1"/>
</dbReference>
<dbReference type="SUPFAM" id="SSF55729">
    <property type="entry name" value="Acyl-CoA N-acyltransferases (Nat)"/>
    <property type="match status" value="1"/>
</dbReference>
<dbReference type="CDD" id="cd04301">
    <property type="entry name" value="NAT_SF"/>
    <property type="match status" value="1"/>
</dbReference>
<evidence type="ECO:0000256" key="5">
    <source>
        <dbReference type="ARBA" id="ARBA00049880"/>
    </source>
</evidence>
<evidence type="ECO:0000256" key="1">
    <source>
        <dbReference type="ARBA" id="ARBA00022491"/>
    </source>
</evidence>
<proteinExistence type="predicted"/>
<keyword evidence="4" id="KW-0012">Acyltransferase</keyword>
<dbReference type="PANTHER" id="PTHR36449">
    <property type="entry name" value="ACETYLTRANSFERASE-RELATED"/>
    <property type="match status" value="1"/>
</dbReference>
<dbReference type="Pfam" id="PF13508">
    <property type="entry name" value="Acetyltransf_7"/>
    <property type="match status" value="1"/>
</dbReference>
<keyword evidence="7" id="KW-0614">Plasmid</keyword>
<dbReference type="InterPro" id="IPR016181">
    <property type="entry name" value="Acyl_CoA_acyltransferase"/>
</dbReference>
<comment type="catalytic activity">
    <reaction evidence="5">
        <text>glycyl-tRNA(Gly) + acetyl-CoA = N-acetylglycyl-tRNA(Gly) + CoA + H(+)</text>
        <dbReference type="Rhea" id="RHEA:81867"/>
        <dbReference type="Rhea" id="RHEA-COMP:9683"/>
        <dbReference type="Rhea" id="RHEA-COMP:19766"/>
        <dbReference type="ChEBI" id="CHEBI:15378"/>
        <dbReference type="ChEBI" id="CHEBI:57287"/>
        <dbReference type="ChEBI" id="CHEBI:57288"/>
        <dbReference type="ChEBI" id="CHEBI:78522"/>
        <dbReference type="ChEBI" id="CHEBI:232036"/>
    </reaction>
</comment>
<dbReference type="OrthoDB" id="9799147at2"/>
<geneLocation type="plasmid" evidence="7 8">
    <name>pMIC7113.02</name>
</geneLocation>
<keyword evidence="3 7" id="KW-0808">Transferase</keyword>
<dbReference type="EMBL" id="CP003632">
    <property type="protein sequence ID" value="AFZ22092.1"/>
    <property type="molecule type" value="Genomic_DNA"/>
</dbReference>
<dbReference type="HOGENOM" id="CLU_101288_0_0_3"/>
<evidence type="ECO:0000256" key="2">
    <source>
        <dbReference type="ARBA" id="ARBA00022649"/>
    </source>
</evidence>
<keyword evidence="1" id="KW-0678">Repressor</keyword>
<reference evidence="7 8" key="1">
    <citation type="submission" date="2012-06" db="EMBL/GenBank/DDBJ databases">
        <title>Finished plasmid 2 of genome of Microcoleus sp. PCC 7113.</title>
        <authorList>
            <consortium name="US DOE Joint Genome Institute"/>
            <person name="Gugger M."/>
            <person name="Coursin T."/>
            <person name="Rippka R."/>
            <person name="Tandeau De Marsac N."/>
            <person name="Huntemann M."/>
            <person name="Wei C.-L."/>
            <person name="Han J."/>
            <person name="Detter J.C."/>
            <person name="Han C."/>
            <person name="Tapia R."/>
            <person name="Chen A."/>
            <person name="Kyrpides N."/>
            <person name="Mavromatis K."/>
            <person name="Markowitz V."/>
            <person name="Szeto E."/>
            <person name="Ivanova N."/>
            <person name="Pagani I."/>
            <person name="Pati A."/>
            <person name="Goodwin L."/>
            <person name="Nordberg H.P."/>
            <person name="Cantor M.N."/>
            <person name="Hua S.X."/>
            <person name="Woyke T."/>
            <person name="Kerfeld C.A."/>
        </authorList>
    </citation>
    <scope>NUCLEOTIDE SEQUENCE [LARGE SCALE GENOMIC DNA]</scope>
    <source>
        <strain evidence="7 8">PCC 7113</strain>
        <plasmid evidence="7 8">pMIC7113.02</plasmid>
    </source>
</reference>
<dbReference type="InterPro" id="IPR000182">
    <property type="entry name" value="GNAT_dom"/>
</dbReference>
<dbReference type="Gene3D" id="3.40.630.30">
    <property type="match status" value="1"/>
</dbReference>
<evidence type="ECO:0000256" key="3">
    <source>
        <dbReference type="ARBA" id="ARBA00022679"/>
    </source>
</evidence>
<dbReference type="GO" id="GO:0016747">
    <property type="term" value="F:acyltransferase activity, transferring groups other than amino-acyl groups"/>
    <property type="evidence" value="ECO:0007669"/>
    <property type="project" value="InterPro"/>
</dbReference>
<dbReference type="PATRIC" id="fig|1173027.3.peg.7202"/>
<accession>K9WRD4</accession>
<dbReference type="PANTHER" id="PTHR36449:SF1">
    <property type="entry name" value="ACETYLTRANSFERASE"/>
    <property type="match status" value="1"/>
</dbReference>
<dbReference type="RefSeq" id="WP_015211486.1">
    <property type="nucleotide sequence ID" value="NC_019760.1"/>
</dbReference>
<sequence length="165" mass="18180">MSYTPPEPIKPTHDVETFDCGNPTLNDWLRKRAKTSETSGASRTYVICYENKVVGYYCLATGSVIRNDAPGKIRRNMPEPIPVMVLGRLAVDINHQNKGIGKGLVKDAVMRTLQASEIAGIRAILVHALDEEAKQFYVERCGFSPSPVHPLTLMVLLADVKKSLG</sequence>
<name>K9WRD4_9CYAN</name>
<gene>
    <name evidence="7" type="ORF">Mic7113_6514</name>
</gene>
<evidence type="ECO:0000313" key="8">
    <source>
        <dbReference type="Proteomes" id="UP000010471"/>
    </source>
</evidence>